<organism evidence="2 3">
    <name type="scientific">Polycladospora coralii</name>
    <dbReference type="NCBI Taxonomy" id="2771432"/>
    <lineage>
        <taxon>Bacteria</taxon>
        <taxon>Bacillati</taxon>
        <taxon>Bacillota</taxon>
        <taxon>Bacilli</taxon>
        <taxon>Bacillales</taxon>
        <taxon>Thermoactinomycetaceae</taxon>
        <taxon>Polycladospora</taxon>
    </lineage>
</organism>
<dbReference type="PIRSF" id="PIRSF007165">
    <property type="entry name" value="UCP007165"/>
    <property type="match status" value="1"/>
</dbReference>
<comment type="caution">
    <text evidence="2">The sequence shown here is derived from an EMBL/GenBank/DDBJ whole genome shotgun (WGS) entry which is preliminary data.</text>
</comment>
<feature type="domain" description="IDEAL" evidence="1">
    <location>
        <begin position="139"/>
        <end position="175"/>
    </location>
</feature>
<dbReference type="InterPro" id="IPR014957">
    <property type="entry name" value="IDEAL_dom"/>
</dbReference>
<evidence type="ECO:0000313" key="2">
    <source>
        <dbReference type="EMBL" id="MBD1371604.1"/>
    </source>
</evidence>
<dbReference type="EMBL" id="JACXAH010000005">
    <property type="protein sequence ID" value="MBD1371604.1"/>
    <property type="molecule type" value="Genomic_DNA"/>
</dbReference>
<dbReference type="Pfam" id="PF08864">
    <property type="entry name" value="UPF0302"/>
    <property type="match status" value="1"/>
</dbReference>
<reference evidence="2" key="1">
    <citation type="submission" date="2020-09" db="EMBL/GenBank/DDBJ databases">
        <title>A novel bacterium of genus Hazenella, isolated from South China Sea.</title>
        <authorList>
            <person name="Huang H."/>
            <person name="Mo K."/>
            <person name="Hu Y."/>
        </authorList>
    </citation>
    <scope>NUCLEOTIDE SEQUENCE</scope>
    <source>
        <strain evidence="2">IB182357</strain>
    </source>
</reference>
<dbReference type="SMART" id="SM00914">
    <property type="entry name" value="IDEAL"/>
    <property type="match status" value="1"/>
</dbReference>
<evidence type="ECO:0000313" key="3">
    <source>
        <dbReference type="Proteomes" id="UP000661691"/>
    </source>
</evidence>
<dbReference type="AlphaFoldDB" id="A0A926NDK1"/>
<keyword evidence="3" id="KW-1185">Reference proteome</keyword>
<dbReference type="Gene3D" id="4.10.810.10">
    <property type="entry name" value="Virus Scaffolding Protein, Chain A"/>
    <property type="match status" value="1"/>
</dbReference>
<dbReference type="Proteomes" id="UP000661691">
    <property type="component" value="Unassembled WGS sequence"/>
</dbReference>
<dbReference type="InterPro" id="IPR011188">
    <property type="entry name" value="UPF0302"/>
</dbReference>
<protein>
    <submittedName>
        <fullName evidence="2">YpiB family protein</fullName>
    </submittedName>
</protein>
<evidence type="ECO:0000259" key="1">
    <source>
        <dbReference type="SMART" id="SM00914"/>
    </source>
</evidence>
<dbReference type="InterPro" id="IPR014963">
    <property type="entry name" value="UPF0302_N"/>
</dbReference>
<dbReference type="InterPro" id="IPR038091">
    <property type="entry name" value="UPF0302_N_sf"/>
</dbReference>
<gene>
    <name evidence="2" type="ORF">IC620_04435</name>
</gene>
<dbReference type="Pfam" id="PF08858">
    <property type="entry name" value="IDEAL"/>
    <property type="match status" value="1"/>
</dbReference>
<accession>A0A926NDK1</accession>
<sequence>MRNMISVAEKKEFINWFLEHYELQKKEAAWLLSYLSSNEKLLTKVHFVEHTRHLARSLIISTKCSNMAAFKFIKNKRVGSDVESAFYDIRSYPHDDLYIGLYFKDRTVCSKYAAVLEVHPMRKHEIAQDHLLELFAEMILDQSIKTYRQHTLYEQIDQALVAGDRDAFMQLSKQYNASLE</sequence>
<dbReference type="InterPro" id="IPR027393">
    <property type="entry name" value="Virus_scaffolding_prot_C"/>
</dbReference>
<name>A0A926NDK1_9BACL</name>
<proteinExistence type="predicted"/>
<dbReference type="Gene3D" id="3.40.1530.30">
    <property type="entry name" value="Uncharacterised family UPF0302, N-terminal domain"/>
    <property type="match status" value="1"/>
</dbReference>
<dbReference type="RefSeq" id="WP_191138257.1">
    <property type="nucleotide sequence ID" value="NZ_JACXAG020000001.1"/>
</dbReference>